<organism evidence="1 2">
    <name type="scientific">Bifidobacterium canis</name>
    <dbReference type="NCBI Taxonomy" id="2610880"/>
    <lineage>
        <taxon>Bacteria</taxon>
        <taxon>Bacillati</taxon>
        <taxon>Actinomycetota</taxon>
        <taxon>Actinomycetes</taxon>
        <taxon>Bifidobacteriales</taxon>
        <taxon>Bifidobacteriaceae</taxon>
        <taxon>Bifidobacterium</taxon>
    </lineage>
</organism>
<protein>
    <submittedName>
        <fullName evidence="1">HAD family hydrolase</fullName>
    </submittedName>
</protein>
<dbReference type="InterPro" id="IPR023214">
    <property type="entry name" value="HAD_sf"/>
</dbReference>
<keyword evidence="2" id="KW-1185">Reference proteome</keyword>
<dbReference type="Pfam" id="PF08282">
    <property type="entry name" value="Hydrolase_3"/>
    <property type="match status" value="1"/>
</dbReference>
<evidence type="ECO:0000313" key="2">
    <source>
        <dbReference type="Proteomes" id="UP000487882"/>
    </source>
</evidence>
<name>A0A7K1J3D1_9BIFI</name>
<accession>A0A7K1J3D1</accession>
<evidence type="ECO:0000313" key="1">
    <source>
        <dbReference type="EMBL" id="MUH59156.1"/>
    </source>
</evidence>
<proteinExistence type="predicted"/>
<dbReference type="Proteomes" id="UP000487882">
    <property type="component" value="Unassembled WGS sequence"/>
</dbReference>
<dbReference type="InterPro" id="IPR036412">
    <property type="entry name" value="HAD-like_sf"/>
</dbReference>
<dbReference type="GO" id="GO:0000287">
    <property type="term" value="F:magnesium ion binding"/>
    <property type="evidence" value="ECO:0007669"/>
    <property type="project" value="TreeGrafter"/>
</dbReference>
<dbReference type="NCBIfam" id="TIGR01484">
    <property type="entry name" value="HAD-SF-IIB"/>
    <property type="match status" value="1"/>
</dbReference>
<gene>
    <name evidence="1" type="ORF">GSD1FS_0472</name>
</gene>
<dbReference type="Gene3D" id="3.30.1240.10">
    <property type="match status" value="1"/>
</dbReference>
<sequence length="276" mass="30601">MTQPFIVADLDGTLLHDGTTFEQRALSRYTIETVDRLHARHIPFVVATARPVSTGLDMVRQLNADACIYLNGALIDFHPRTSSYAMLTGAASAPAGQLLKIGLSSRRACEVCRTFVSTFPNIEIGIVMDDVRYTNFDVSKYWKTQEWKFTDFTDVPEGTADKIIIFPHDEPHDVLASLIPDDLSLNISEGTLWMLMNPHANKKYTMELLCDRLNIDLADVIAFGDDVIDIDMMTTAGTGVAVANSNPHVLNIADEICSSNNDDGVAHWIEQKILLN</sequence>
<dbReference type="Gene3D" id="3.40.50.1000">
    <property type="entry name" value="HAD superfamily/HAD-like"/>
    <property type="match status" value="1"/>
</dbReference>
<keyword evidence="1" id="KW-0378">Hydrolase</keyword>
<reference evidence="1 2" key="1">
    <citation type="submission" date="2019-09" db="EMBL/GenBank/DDBJ databases">
        <title>Bifidobacterium canis sp. nov., isolated from the digestive tract of German Shepherd dog puppy.</title>
        <authorList>
            <person name="Bunesova V."/>
        </authorList>
    </citation>
    <scope>NUCLEOTIDE SEQUENCE [LARGE SCALE GENOMIC DNA]</scope>
    <source>
        <strain evidence="1 2">GSD1FS</strain>
    </source>
</reference>
<dbReference type="SUPFAM" id="SSF56784">
    <property type="entry name" value="HAD-like"/>
    <property type="match status" value="1"/>
</dbReference>
<dbReference type="PANTHER" id="PTHR10000">
    <property type="entry name" value="PHOSPHOSERINE PHOSPHATASE"/>
    <property type="match status" value="1"/>
</dbReference>
<dbReference type="RefSeq" id="WP_155588157.1">
    <property type="nucleotide sequence ID" value="NZ_WNLP01000001.1"/>
</dbReference>
<dbReference type="AlphaFoldDB" id="A0A7K1J3D1"/>
<dbReference type="EMBL" id="WNLP01000001">
    <property type="protein sequence ID" value="MUH59156.1"/>
    <property type="molecule type" value="Genomic_DNA"/>
</dbReference>
<comment type="caution">
    <text evidence="1">The sequence shown here is derived from an EMBL/GenBank/DDBJ whole genome shotgun (WGS) entry which is preliminary data.</text>
</comment>
<dbReference type="InterPro" id="IPR006379">
    <property type="entry name" value="HAD-SF_hydro_IIB"/>
</dbReference>
<dbReference type="GO" id="GO:0005829">
    <property type="term" value="C:cytosol"/>
    <property type="evidence" value="ECO:0007669"/>
    <property type="project" value="TreeGrafter"/>
</dbReference>
<dbReference type="GO" id="GO:0016791">
    <property type="term" value="F:phosphatase activity"/>
    <property type="evidence" value="ECO:0007669"/>
    <property type="project" value="TreeGrafter"/>
</dbReference>
<dbReference type="PANTHER" id="PTHR10000:SF8">
    <property type="entry name" value="HAD SUPERFAMILY HYDROLASE-LIKE, TYPE 3"/>
    <property type="match status" value="1"/>
</dbReference>